<dbReference type="InterPro" id="IPR029058">
    <property type="entry name" value="AB_hydrolase_fold"/>
</dbReference>
<dbReference type="RefSeq" id="WP_092912373.1">
    <property type="nucleotide sequence ID" value="NZ_FOXB01000017.1"/>
</dbReference>
<dbReference type="PANTHER" id="PTHR43798">
    <property type="entry name" value="MONOACYLGLYCEROL LIPASE"/>
    <property type="match status" value="1"/>
</dbReference>
<evidence type="ECO:0000256" key="1">
    <source>
        <dbReference type="ARBA" id="ARBA00022801"/>
    </source>
</evidence>
<organism evidence="3 4">
    <name type="scientific">Hydrogenimonas thermophila</name>
    <dbReference type="NCBI Taxonomy" id="223786"/>
    <lineage>
        <taxon>Bacteria</taxon>
        <taxon>Pseudomonadati</taxon>
        <taxon>Campylobacterota</taxon>
        <taxon>Epsilonproteobacteria</taxon>
        <taxon>Campylobacterales</taxon>
        <taxon>Hydrogenimonadaceae</taxon>
        <taxon>Hydrogenimonas</taxon>
    </lineage>
</organism>
<gene>
    <name evidence="3" type="ORF">SAMN05216234_11714</name>
</gene>
<dbReference type="OrthoDB" id="9808398at2"/>
<evidence type="ECO:0000313" key="3">
    <source>
        <dbReference type="EMBL" id="SFP37949.1"/>
    </source>
</evidence>
<dbReference type="EMBL" id="FOXB01000017">
    <property type="protein sequence ID" value="SFP37949.1"/>
    <property type="molecule type" value="Genomic_DNA"/>
</dbReference>
<dbReference type="GO" id="GO:0016787">
    <property type="term" value="F:hydrolase activity"/>
    <property type="evidence" value="ECO:0007669"/>
    <property type="project" value="UniProtKB-KW"/>
</dbReference>
<dbReference type="Pfam" id="PF12697">
    <property type="entry name" value="Abhydrolase_6"/>
    <property type="match status" value="1"/>
</dbReference>
<dbReference type="PANTHER" id="PTHR43798:SF31">
    <property type="entry name" value="AB HYDROLASE SUPERFAMILY PROTEIN YCLE"/>
    <property type="match status" value="1"/>
</dbReference>
<name>A0A1I5PVL3_9BACT</name>
<dbReference type="GO" id="GO:0016020">
    <property type="term" value="C:membrane"/>
    <property type="evidence" value="ECO:0007669"/>
    <property type="project" value="TreeGrafter"/>
</dbReference>
<keyword evidence="1" id="KW-0378">Hydrolase</keyword>
<dbReference type="STRING" id="223786.SAMN05216234_11714"/>
<evidence type="ECO:0000259" key="2">
    <source>
        <dbReference type="Pfam" id="PF12697"/>
    </source>
</evidence>
<dbReference type="Proteomes" id="UP000199227">
    <property type="component" value="Unassembled WGS sequence"/>
</dbReference>
<dbReference type="InterPro" id="IPR050266">
    <property type="entry name" value="AB_hydrolase_sf"/>
</dbReference>
<feature type="domain" description="AB hydrolase-1" evidence="2">
    <location>
        <begin position="28"/>
        <end position="164"/>
    </location>
</feature>
<keyword evidence="4" id="KW-1185">Reference proteome</keyword>
<evidence type="ECO:0000313" key="4">
    <source>
        <dbReference type="Proteomes" id="UP000199227"/>
    </source>
</evidence>
<proteinExistence type="predicted"/>
<accession>A0A1I5PVL3</accession>
<reference evidence="3 4" key="1">
    <citation type="submission" date="2016-10" db="EMBL/GenBank/DDBJ databases">
        <authorList>
            <person name="de Groot N.N."/>
        </authorList>
    </citation>
    <scope>NUCLEOTIDE SEQUENCE [LARGE SCALE GENOMIC DNA]</scope>
    <source>
        <strain evidence="3 4">EP1-55-1</strain>
    </source>
</reference>
<dbReference type="InterPro" id="IPR000073">
    <property type="entry name" value="AB_hydrolase_1"/>
</dbReference>
<dbReference type="AlphaFoldDB" id="A0A1I5PVL3"/>
<dbReference type="Gene3D" id="3.40.50.1820">
    <property type="entry name" value="alpha/beta hydrolase"/>
    <property type="match status" value="1"/>
</dbReference>
<dbReference type="SUPFAM" id="SSF53474">
    <property type="entry name" value="alpha/beta-Hydrolases"/>
    <property type="match status" value="1"/>
</dbReference>
<sequence length="244" mass="27767">MAVKPILYKGKTFKISYDMVNPSQKDTIIFLHGWGSNKEIMKQAFGNAFKEYKHIYIDLPGFGKSDNEIVLTTLDYANIVKEFLNAIKINPDVAAGHSFGGKVATLLNPDSLILLSSAGIVMPKPFKIRAKIAFFKLLKPFGGKFLRKFFVSQDAAGMPEHMYKTFKNVVDEDFEKVFSEFVHSALICWGKEDSATPLTAGKKIYNLMPNADFKVFEGDHYFFLKQKNEVIKTIEEFLIKRNRQ</sequence>
<protein>
    <submittedName>
        <fullName evidence="3">Pimeloyl-ACP methyl ester carboxylesterase</fullName>
    </submittedName>
</protein>